<keyword evidence="1" id="KW-1133">Transmembrane helix</keyword>
<comment type="caution">
    <text evidence="2">The sequence shown here is derived from an EMBL/GenBank/DDBJ whole genome shotgun (WGS) entry which is preliminary data.</text>
</comment>
<feature type="transmembrane region" description="Helical" evidence="1">
    <location>
        <begin position="39"/>
        <end position="56"/>
    </location>
</feature>
<reference evidence="2" key="1">
    <citation type="submission" date="2021-01" db="EMBL/GenBank/DDBJ databases">
        <title>Genome sequence of strain Noviherbaspirillum sp. DKR-6.</title>
        <authorList>
            <person name="Chaudhary D.K."/>
        </authorList>
    </citation>
    <scope>NUCLEOTIDE SEQUENCE</scope>
    <source>
        <strain evidence="2">DKR-6</strain>
    </source>
</reference>
<accession>A0A934T0J9</accession>
<organism evidence="2 3">
    <name type="scientific">Noviherbaspirillum pedocola</name>
    <dbReference type="NCBI Taxonomy" id="2801341"/>
    <lineage>
        <taxon>Bacteria</taxon>
        <taxon>Pseudomonadati</taxon>
        <taxon>Pseudomonadota</taxon>
        <taxon>Betaproteobacteria</taxon>
        <taxon>Burkholderiales</taxon>
        <taxon>Oxalobacteraceae</taxon>
        <taxon>Noviherbaspirillum</taxon>
    </lineage>
</organism>
<keyword evidence="1" id="KW-0472">Membrane</keyword>
<evidence type="ECO:0000313" key="3">
    <source>
        <dbReference type="Proteomes" id="UP000622890"/>
    </source>
</evidence>
<evidence type="ECO:0000313" key="2">
    <source>
        <dbReference type="EMBL" id="MBK4736289.1"/>
    </source>
</evidence>
<feature type="transmembrane region" description="Helical" evidence="1">
    <location>
        <begin position="77"/>
        <end position="98"/>
    </location>
</feature>
<dbReference type="Proteomes" id="UP000622890">
    <property type="component" value="Unassembled WGS sequence"/>
</dbReference>
<proteinExistence type="predicted"/>
<name>A0A934T0J9_9BURK</name>
<dbReference type="RefSeq" id="WP_200593606.1">
    <property type="nucleotide sequence ID" value="NZ_JAEPBG010000007.1"/>
</dbReference>
<dbReference type="EMBL" id="JAEPBG010000007">
    <property type="protein sequence ID" value="MBK4736289.1"/>
    <property type="molecule type" value="Genomic_DNA"/>
</dbReference>
<evidence type="ECO:0000256" key="1">
    <source>
        <dbReference type="SAM" id="Phobius"/>
    </source>
</evidence>
<keyword evidence="3" id="KW-1185">Reference proteome</keyword>
<protein>
    <submittedName>
        <fullName evidence="2">Uncharacterized protein</fullName>
    </submittedName>
</protein>
<gene>
    <name evidence="2" type="ORF">JJB74_16825</name>
</gene>
<keyword evidence="1" id="KW-0812">Transmembrane</keyword>
<dbReference type="AlphaFoldDB" id="A0A934T0J9"/>
<sequence length="108" mass="11851">MPNWPALILSPSLALANLSLLYALVTPTCMRQTTAPLQWSSAACLALSLLFTACAWRNRHRAIAPPQSDALTKRPQFLSTVATMVGALSSLIIFGMWIPQWFLSPCYS</sequence>